<dbReference type="PANTHER" id="PTHR23510:SF3">
    <property type="entry name" value="MAJOR FACILITATOR SUPERFAMILY DOMAIN-CONTAINING PROTEIN 8"/>
    <property type="match status" value="1"/>
</dbReference>
<keyword evidence="4 6" id="KW-1133">Transmembrane helix</keyword>
<reference evidence="10" key="2">
    <citation type="submission" date="2021-04" db="EMBL/GenBank/DDBJ databases">
        <authorList>
            <person name="Podell S."/>
        </authorList>
    </citation>
    <scope>NUCLEOTIDE SEQUENCE</scope>
    <source>
        <strain evidence="10">Hildebrandi</strain>
    </source>
</reference>
<feature type="transmembrane region" description="Helical" evidence="6">
    <location>
        <begin position="454"/>
        <end position="476"/>
    </location>
</feature>
<evidence type="ECO:0000313" key="8">
    <source>
        <dbReference type="EMBL" id="KAG7337394.1"/>
    </source>
</evidence>
<feature type="domain" description="Major facilitator superfamily (MFS) profile" evidence="7">
    <location>
        <begin position="94"/>
        <end position="506"/>
    </location>
</feature>
<dbReference type="Pfam" id="PF07690">
    <property type="entry name" value="MFS_1"/>
    <property type="match status" value="1"/>
</dbReference>
<organism evidence="10 11">
    <name type="scientific">Nitzschia inconspicua</name>
    <dbReference type="NCBI Taxonomy" id="303405"/>
    <lineage>
        <taxon>Eukaryota</taxon>
        <taxon>Sar</taxon>
        <taxon>Stramenopiles</taxon>
        <taxon>Ochrophyta</taxon>
        <taxon>Bacillariophyta</taxon>
        <taxon>Bacillariophyceae</taxon>
        <taxon>Bacillariophycidae</taxon>
        <taxon>Bacillariales</taxon>
        <taxon>Bacillariaceae</taxon>
        <taxon>Nitzschia</taxon>
    </lineage>
</organism>
<name>A0A9K3KVJ7_9STRA</name>
<keyword evidence="11" id="KW-1185">Reference proteome</keyword>
<feature type="transmembrane region" description="Helical" evidence="6">
    <location>
        <begin position="95"/>
        <end position="117"/>
    </location>
</feature>
<reference evidence="10" key="1">
    <citation type="journal article" date="2021" name="Sci. Rep.">
        <title>Diploid genomic architecture of Nitzschia inconspicua, an elite biomass production diatom.</title>
        <authorList>
            <person name="Oliver A."/>
            <person name="Podell S."/>
            <person name="Pinowska A."/>
            <person name="Traller J.C."/>
            <person name="Smith S.R."/>
            <person name="McClure R."/>
            <person name="Beliaev A."/>
            <person name="Bohutskyi P."/>
            <person name="Hill E.A."/>
            <person name="Rabines A."/>
            <person name="Zheng H."/>
            <person name="Allen L.Z."/>
            <person name="Kuo A."/>
            <person name="Grigoriev I.V."/>
            <person name="Allen A.E."/>
            <person name="Hazlebeck D."/>
            <person name="Allen E.E."/>
        </authorList>
    </citation>
    <scope>NUCLEOTIDE SEQUENCE</scope>
    <source>
        <strain evidence="10">Hildebrandi</strain>
    </source>
</reference>
<evidence type="ECO:0000256" key="4">
    <source>
        <dbReference type="ARBA" id="ARBA00022989"/>
    </source>
</evidence>
<evidence type="ECO:0000256" key="6">
    <source>
        <dbReference type="SAM" id="Phobius"/>
    </source>
</evidence>
<accession>A0A9K3KVJ7</accession>
<dbReference type="PROSITE" id="PS50850">
    <property type="entry name" value="MFS"/>
    <property type="match status" value="1"/>
</dbReference>
<dbReference type="InterPro" id="IPR051068">
    <property type="entry name" value="MFS_Domain-Containing_Protein"/>
</dbReference>
<feature type="transmembrane region" description="Helical" evidence="6">
    <location>
        <begin position="160"/>
        <end position="178"/>
    </location>
</feature>
<dbReference type="EMBL" id="JAGRRH010000085">
    <property type="protein sequence ID" value="KAG7337394.1"/>
    <property type="molecule type" value="Genomic_DNA"/>
</dbReference>
<feature type="transmembrane region" description="Helical" evidence="6">
    <location>
        <begin position="419"/>
        <end position="442"/>
    </location>
</feature>
<evidence type="ECO:0000313" key="9">
    <source>
        <dbReference type="EMBL" id="KAG7338469.1"/>
    </source>
</evidence>
<feature type="transmembrane region" description="Helical" evidence="6">
    <location>
        <begin position="388"/>
        <end position="407"/>
    </location>
</feature>
<keyword evidence="2" id="KW-0813">Transport</keyword>
<evidence type="ECO:0000256" key="3">
    <source>
        <dbReference type="ARBA" id="ARBA00022692"/>
    </source>
</evidence>
<dbReference type="EMBL" id="JAGRRH010000056">
    <property type="protein sequence ID" value="KAG7338469.1"/>
    <property type="molecule type" value="Genomic_DNA"/>
</dbReference>
<protein>
    <submittedName>
        <fullName evidence="10">Major facilitator superfamily transporter</fullName>
    </submittedName>
</protein>
<feature type="transmembrane region" description="Helical" evidence="6">
    <location>
        <begin position="263"/>
        <end position="283"/>
    </location>
</feature>
<dbReference type="OrthoDB" id="370281at2759"/>
<proteinExistence type="predicted"/>
<evidence type="ECO:0000313" key="10">
    <source>
        <dbReference type="EMBL" id="KAG7350738.1"/>
    </source>
</evidence>
<dbReference type="EMBL" id="JAGRRH010000018">
    <property type="protein sequence ID" value="KAG7350738.1"/>
    <property type="molecule type" value="Genomic_DNA"/>
</dbReference>
<keyword evidence="3 6" id="KW-0812">Transmembrane</keyword>
<feature type="transmembrane region" description="Helical" evidence="6">
    <location>
        <begin position="129"/>
        <end position="148"/>
    </location>
</feature>
<evidence type="ECO:0000256" key="1">
    <source>
        <dbReference type="ARBA" id="ARBA00004127"/>
    </source>
</evidence>
<feature type="transmembrane region" description="Helical" evidence="6">
    <location>
        <begin position="353"/>
        <end position="376"/>
    </location>
</feature>
<dbReference type="GO" id="GO:0022857">
    <property type="term" value="F:transmembrane transporter activity"/>
    <property type="evidence" value="ECO:0007669"/>
    <property type="project" value="InterPro"/>
</dbReference>
<feature type="transmembrane region" description="Helical" evidence="6">
    <location>
        <begin position="184"/>
        <end position="208"/>
    </location>
</feature>
<dbReference type="InterPro" id="IPR020846">
    <property type="entry name" value="MFS_dom"/>
</dbReference>
<evidence type="ECO:0000313" key="11">
    <source>
        <dbReference type="Proteomes" id="UP000693970"/>
    </source>
</evidence>
<feature type="transmembrane region" description="Helical" evidence="6">
    <location>
        <begin position="312"/>
        <end position="333"/>
    </location>
</feature>
<dbReference type="PANTHER" id="PTHR23510">
    <property type="entry name" value="INNER MEMBRANE TRANSPORT PROTEIN YAJR"/>
    <property type="match status" value="1"/>
</dbReference>
<dbReference type="AlphaFoldDB" id="A0A9K3KVJ7"/>
<dbReference type="InterPro" id="IPR011701">
    <property type="entry name" value="MFS"/>
</dbReference>
<evidence type="ECO:0000256" key="2">
    <source>
        <dbReference type="ARBA" id="ARBA00022448"/>
    </source>
</evidence>
<keyword evidence="5 6" id="KW-0472">Membrane</keyword>
<gene>
    <name evidence="10" type="ORF">IV203_010098</name>
    <name evidence="9" type="ORF">IV203_011024</name>
    <name evidence="8" type="ORF">IV203_033508</name>
</gene>
<sequence length="512" mass="55735">MASLPYPTTEYAAAGHGGDGLVEMNALDSLEKNHDRAQQHKHGRQEHYNKMASEIPQDRFDDEISVYEDDDNQSMARSIASSVLTADGIHDLPGFYVVCFVILIGDMSRGVFFPSMWPLVSELGGTQVTLGYSVAAFSFGRILVSPLFGSWSVTYGYSKTLLVSCSILFVGTLLYAQVQNVGKSQFLIFSQTILGVGSGTLGVTRAYIADITAQRNRTTYMAWITAVQYAGFTVTPFIGAIFNKTMTNFDVQWGIFRLNMYTAPAYFMSCVIAATIALMRVYFRDRERIQTTKDPKKKSARRAAIDDHANQLTFIGVTVYDCCILGCMLLNVATKGSIGSYETLGINIAELQFAMSSARAGTIVASCGTVGVAALLSMGYLAMFFSDIQLICGGMMIMCCGILSLAFLEDGSSNPTWKFILSIFLVYSVGYPIGHTALIGLFSKIVGRRPQGTLLGWFASAGSFARLTFPIMSGYIANYAGLSALCYVLICILGVSTVVTLLNHKTLTFLSQ</sequence>
<comment type="subcellular location">
    <subcellularLocation>
        <location evidence="1">Endomembrane system</location>
        <topology evidence="1">Multi-pass membrane protein</topology>
    </subcellularLocation>
</comment>
<evidence type="ECO:0000259" key="7">
    <source>
        <dbReference type="PROSITE" id="PS50850"/>
    </source>
</evidence>
<feature type="transmembrane region" description="Helical" evidence="6">
    <location>
        <begin position="482"/>
        <end position="502"/>
    </location>
</feature>
<feature type="transmembrane region" description="Helical" evidence="6">
    <location>
        <begin position="220"/>
        <end position="243"/>
    </location>
</feature>
<evidence type="ECO:0000256" key="5">
    <source>
        <dbReference type="ARBA" id="ARBA00023136"/>
    </source>
</evidence>
<comment type="caution">
    <text evidence="10">The sequence shown here is derived from an EMBL/GenBank/DDBJ whole genome shotgun (WGS) entry which is preliminary data.</text>
</comment>
<dbReference type="Proteomes" id="UP000693970">
    <property type="component" value="Unassembled WGS sequence"/>
</dbReference>
<dbReference type="GO" id="GO:0012505">
    <property type="term" value="C:endomembrane system"/>
    <property type="evidence" value="ECO:0007669"/>
    <property type="project" value="UniProtKB-SubCell"/>
</dbReference>